<accession>A0AAU0MI03</accession>
<gene>
    <name evidence="1" type="ORF">RYJ27_02275</name>
</gene>
<name>A0AAU0MI03_9MICO</name>
<keyword evidence="2" id="KW-1185">Reference proteome</keyword>
<evidence type="ECO:0000313" key="1">
    <source>
        <dbReference type="EMBL" id="WOQ70072.1"/>
    </source>
</evidence>
<dbReference type="Proteomes" id="UP001329313">
    <property type="component" value="Chromosome"/>
</dbReference>
<sequence length="78" mass="7831">MGEDPGPYRPVSGYSVSMYGSSLTGVGIRAPGTRARTETAAEGGLVTTFAESTGGVTGAVGWKATRAIQALRQGIIGA</sequence>
<dbReference type="RefSeq" id="WP_146222129.1">
    <property type="nucleotide sequence ID" value="NZ_CP137080.1"/>
</dbReference>
<evidence type="ECO:0000313" key="2">
    <source>
        <dbReference type="Proteomes" id="UP001329313"/>
    </source>
</evidence>
<proteinExistence type="predicted"/>
<organism evidence="1 2">
    <name type="scientific">Microbacterium limosum</name>
    <dbReference type="NCBI Taxonomy" id="3079935"/>
    <lineage>
        <taxon>Bacteria</taxon>
        <taxon>Bacillati</taxon>
        <taxon>Actinomycetota</taxon>
        <taxon>Actinomycetes</taxon>
        <taxon>Micrococcales</taxon>
        <taxon>Microbacteriaceae</taxon>
        <taxon>Microbacterium</taxon>
    </lineage>
</organism>
<dbReference type="AlphaFoldDB" id="A0AAU0MI03"/>
<reference evidence="1 2" key="1">
    <citation type="submission" date="2023-10" db="EMBL/GenBank/DDBJ databases">
        <title>Y20.</title>
        <authorList>
            <person name="Zhang G."/>
            <person name="Ding Y."/>
        </authorList>
    </citation>
    <scope>NUCLEOTIDE SEQUENCE [LARGE SCALE GENOMIC DNA]</scope>
    <source>
        <strain evidence="1 2">Y20</strain>
    </source>
</reference>
<protein>
    <submittedName>
        <fullName evidence="1">Uncharacterized protein</fullName>
    </submittedName>
</protein>
<dbReference type="KEGG" id="mliy:RYJ27_02275"/>
<dbReference type="EMBL" id="CP137080">
    <property type="protein sequence ID" value="WOQ70072.1"/>
    <property type="molecule type" value="Genomic_DNA"/>
</dbReference>